<feature type="transmembrane region" description="Helical" evidence="10">
    <location>
        <begin position="1013"/>
        <end position="1036"/>
    </location>
</feature>
<feature type="transmembrane region" description="Helical" evidence="10">
    <location>
        <begin position="621"/>
        <end position="643"/>
    </location>
</feature>
<feature type="transmembrane region" description="Helical" evidence="10">
    <location>
        <begin position="587"/>
        <end position="609"/>
    </location>
</feature>
<keyword evidence="4" id="KW-0597">Phosphoprotein</keyword>
<dbReference type="InterPro" id="IPR005185">
    <property type="entry name" value="YccF"/>
</dbReference>
<dbReference type="FunFam" id="1.20.1420.30:FF:000014">
    <property type="entry name" value="Cation/H+ exchanger protein 2"/>
    <property type="match status" value="1"/>
</dbReference>
<dbReference type="PANTHER" id="PTHR31503:SF10">
    <property type="entry name" value="VNX1 PROTEIN"/>
    <property type="match status" value="1"/>
</dbReference>
<feature type="region of interest" description="Disordered" evidence="9">
    <location>
        <begin position="1"/>
        <end position="183"/>
    </location>
</feature>
<gene>
    <name evidence="13" type="ORF">BDV98DRAFT_192860</name>
</gene>
<feature type="transmembrane region" description="Helical" evidence="10">
    <location>
        <begin position="1122"/>
        <end position="1139"/>
    </location>
</feature>
<evidence type="ECO:0008006" key="15">
    <source>
        <dbReference type="Google" id="ProtNLM"/>
    </source>
</evidence>
<dbReference type="GO" id="GO:0015369">
    <property type="term" value="F:calcium:proton antiporter activity"/>
    <property type="evidence" value="ECO:0007669"/>
    <property type="project" value="TreeGrafter"/>
</dbReference>
<evidence type="ECO:0000256" key="1">
    <source>
        <dbReference type="ARBA" id="ARBA00004127"/>
    </source>
</evidence>
<feature type="transmembrane region" description="Helical" evidence="10">
    <location>
        <begin position="1081"/>
        <end position="1102"/>
    </location>
</feature>
<feature type="compositionally biased region" description="Polar residues" evidence="9">
    <location>
        <begin position="1"/>
        <end position="23"/>
    </location>
</feature>
<feature type="transmembrane region" description="Helical" evidence="10">
    <location>
        <begin position="414"/>
        <end position="439"/>
    </location>
</feature>
<dbReference type="PANTHER" id="PTHR31503">
    <property type="entry name" value="VACUOLAR CALCIUM ION TRANSPORTER"/>
    <property type="match status" value="1"/>
</dbReference>
<evidence type="ECO:0000313" key="13">
    <source>
        <dbReference type="EMBL" id="TFK98721.1"/>
    </source>
</evidence>
<dbReference type="GO" id="GO:0006874">
    <property type="term" value="P:intracellular calcium ion homeostasis"/>
    <property type="evidence" value="ECO:0007669"/>
    <property type="project" value="TreeGrafter"/>
</dbReference>
<keyword evidence="8 10" id="KW-0472">Membrane</keyword>
<evidence type="ECO:0000259" key="12">
    <source>
        <dbReference type="Pfam" id="PF03733"/>
    </source>
</evidence>
<dbReference type="GO" id="GO:0012505">
    <property type="term" value="C:endomembrane system"/>
    <property type="evidence" value="ECO:0007669"/>
    <property type="project" value="UniProtKB-SubCell"/>
</dbReference>
<reference evidence="13 14" key="1">
    <citation type="journal article" date="2019" name="Nat. Ecol. Evol.">
        <title>Megaphylogeny resolves global patterns of mushroom evolution.</title>
        <authorList>
            <person name="Varga T."/>
            <person name="Krizsan K."/>
            <person name="Foldi C."/>
            <person name="Dima B."/>
            <person name="Sanchez-Garcia M."/>
            <person name="Sanchez-Ramirez S."/>
            <person name="Szollosi G.J."/>
            <person name="Szarkandi J.G."/>
            <person name="Papp V."/>
            <person name="Albert L."/>
            <person name="Andreopoulos W."/>
            <person name="Angelini C."/>
            <person name="Antonin V."/>
            <person name="Barry K.W."/>
            <person name="Bougher N.L."/>
            <person name="Buchanan P."/>
            <person name="Buyck B."/>
            <person name="Bense V."/>
            <person name="Catcheside P."/>
            <person name="Chovatia M."/>
            <person name="Cooper J."/>
            <person name="Damon W."/>
            <person name="Desjardin D."/>
            <person name="Finy P."/>
            <person name="Geml J."/>
            <person name="Haridas S."/>
            <person name="Hughes K."/>
            <person name="Justo A."/>
            <person name="Karasinski D."/>
            <person name="Kautmanova I."/>
            <person name="Kiss B."/>
            <person name="Kocsube S."/>
            <person name="Kotiranta H."/>
            <person name="LaButti K.M."/>
            <person name="Lechner B.E."/>
            <person name="Liimatainen K."/>
            <person name="Lipzen A."/>
            <person name="Lukacs Z."/>
            <person name="Mihaltcheva S."/>
            <person name="Morgado L.N."/>
            <person name="Niskanen T."/>
            <person name="Noordeloos M.E."/>
            <person name="Ohm R.A."/>
            <person name="Ortiz-Santana B."/>
            <person name="Ovrebo C."/>
            <person name="Racz N."/>
            <person name="Riley R."/>
            <person name="Savchenko A."/>
            <person name="Shiryaev A."/>
            <person name="Soop K."/>
            <person name="Spirin V."/>
            <person name="Szebenyi C."/>
            <person name="Tomsovsky M."/>
            <person name="Tulloss R.E."/>
            <person name="Uehling J."/>
            <person name="Grigoriev I.V."/>
            <person name="Vagvolgyi C."/>
            <person name="Papp T."/>
            <person name="Martin F.M."/>
            <person name="Miettinen O."/>
            <person name="Hibbett D.S."/>
            <person name="Nagy L.G."/>
        </authorList>
    </citation>
    <scope>NUCLEOTIDE SEQUENCE [LARGE SCALE GENOMIC DNA]</scope>
    <source>
        <strain evidence="13 14">CBS 309.79</strain>
    </source>
</reference>
<feature type="transmembrane region" description="Helical" evidence="10">
    <location>
        <begin position="234"/>
        <end position="258"/>
    </location>
</feature>
<feature type="compositionally biased region" description="Basic and acidic residues" evidence="9">
    <location>
        <begin position="111"/>
        <end position="124"/>
    </location>
</feature>
<protein>
    <recommendedName>
        <fullName evidence="15">Sodium/calcium exchanger protein-domain-containing protein</fullName>
    </recommendedName>
</protein>
<evidence type="ECO:0000256" key="4">
    <source>
        <dbReference type="ARBA" id="ARBA00022553"/>
    </source>
</evidence>
<feature type="transmembrane region" description="Helical" evidence="10">
    <location>
        <begin position="689"/>
        <end position="709"/>
    </location>
</feature>
<feature type="compositionally biased region" description="Low complexity" evidence="9">
    <location>
        <begin position="99"/>
        <end position="108"/>
    </location>
</feature>
<dbReference type="Proteomes" id="UP000305067">
    <property type="component" value="Unassembled WGS sequence"/>
</dbReference>
<keyword evidence="7" id="KW-0406">Ion transport</keyword>
<evidence type="ECO:0000256" key="10">
    <source>
        <dbReference type="SAM" id="Phobius"/>
    </source>
</evidence>
<feature type="transmembrane region" description="Helical" evidence="10">
    <location>
        <begin position="1048"/>
        <end position="1069"/>
    </location>
</feature>
<evidence type="ECO:0000256" key="3">
    <source>
        <dbReference type="ARBA" id="ARBA00022448"/>
    </source>
</evidence>
<feature type="transmembrane region" description="Helical" evidence="10">
    <location>
        <begin position="545"/>
        <end position="567"/>
    </location>
</feature>
<dbReference type="AlphaFoldDB" id="A0A5C3QAD0"/>
<feature type="compositionally biased region" description="Acidic residues" evidence="9">
    <location>
        <begin position="125"/>
        <end position="149"/>
    </location>
</feature>
<feature type="domain" description="Sodium/calcium exchanger membrane region" evidence="11">
    <location>
        <begin position="591"/>
        <end position="707"/>
    </location>
</feature>
<feature type="transmembrane region" description="Helical" evidence="10">
    <location>
        <begin position="779"/>
        <end position="799"/>
    </location>
</feature>
<organism evidence="13 14">
    <name type="scientific">Pterulicium gracile</name>
    <dbReference type="NCBI Taxonomy" id="1884261"/>
    <lineage>
        <taxon>Eukaryota</taxon>
        <taxon>Fungi</taxon>
        <taxon>Dikarya</taxon>
        <taxon>Basidiomycota</taxon>
        <taxon>Agaricomycotina</taxon>
        <taxon>Agaricomycetes</taxon>
        <taxon>Agaricomycetidae</taxon>
        <taxon>Agaricales</taxon>
        <taxon>Pleurotineae</taxon>
        <taxon>Pterulaceae</taxon>
        <taxon>Pterulicium</taxon>
    </lineage>
</organism>
<feature type="domain" description="Inner membrane component" evidence="12">
    <location>
        <begin position="232"/>
        <end position="282"/>
    </location>
</feature>
<feature type="transmembrane region" description="Helical" evidence="10">
    <location>
        <begin position="1146"/>
        <end position="1163"/>
    </location>
</feature>
<feature type="compositionally biased region" description="Acidic residues" evidence="9">
    <location>
        <begin position="165"/>
        <end position="177"/>
    </location>
</feature>
<dbReference type="InterPro" id="IPR004713">
    <property type="entry name" value="CaH_exchang"/>
</dbReference>
<dbReference type="InterPro" id="IPR044880">
    <property type="entry name" value="NCX_ion-bd_dom_sf"/>
</dbReference>
<keyword evidence="6 10" id="KW-1133">Transmembrane helix</keyword>
<dbReference type="Pfam" id="PF03733">
    <property type="entry name" value="YccF"/>
    <property type="match status" value="1"/>
</dbReference>
<keyword evidence="5 10" id="KW-0812">Transmembrane</keyword>
<keyword evidence="14" id="KW-1185">Reference proteome</keyword>
<comment type="subcellular location">
    <subcellularLocation>
        <location evidence="1">Endomembrane system</location>
        <topology evidence="1">Multi-pass membrane protein</topology>
    </subcellularLocation>
</comment>
<feature type="transmembrane region" description="Helical" evidence="10">
    <location>
        <begin position="265"/>
        <end position="281"/>
    </location>
</feature>
<dbReference type="InterPro" id="IPR004837">
    <property type="entry name" value="NaCa_Exmemb"/>
</dbReference>
<feature type="transmembrane region" description="Helical" evidence="10">
    <location>
        <begin position="655"/>
        <end position="677"/>
    </location>
</feature>
<accession>A0A5C3QAD0</accession>
<evidence type="ECO:0000256" key="6">
    <source>
        <dbReference type="ARBA" id="ARBA00022989"/>
    </source>
</evidence>
<keyword evidence="3" id="KW-0813">Transport</keyword>
<dbReference type="Pfam" id="PF01699">
    <property type="entry name" value="Na_Ca_ex"/>
    <property type="match status" value="2"/>
</dbReference>
<feature type="compositionally biased region" description="Polar residues" evidence="9">
    <location>
        <begin position="872"/>
        <end position="884"/>
    </location>
</feature>
<evidence type="ECO:0000256" key="8">
    <source>
        <dbReference type="ARBA" id="ARBA00023136"/>
    </source>
</evidence>
<sequence length="1205" mass="130407">MSAINTNPNINNDFESDEPTPTGTAPPPHLRRTVSGATPSSQPQWSPAATPQHHHHGTSYFPSSTSLTTPRQPPQHPHPILRTTSGMSSPSRRRDHRSTSLSSSAHSQRSLRRDDSRSTISREDAGDDDDVPSEGDDEEDMNSQEEENDTASQRRGKKKKKSDDDGTSSESSEDEDPITLKDRQSLINVEHPFGLPIWKPALYKKSRSVTRYADEALHSVPSAQAEKHLLPGNILWVVLFGWWLALACFAVSAVLWIIPAKETHYSNLAFGLGWYIAWPFGKYVEGLALDENGNPLPDDEEANVDHPPTSPGRLRERTISEGSDTNTVRGIPSLAAAVNQAENQAQHGQSVSWSSVVAPAPGESTSLLSSIHSRTGTVAPPPLKSYGALCPLSSSATASKESHPQTWADTLSKAFFWLLFIMIIAPLMLVACLLCWAFVVTIPMARLNWALIKHIWSQPTTLRFCAAPLAIVVPSTAASQQTADAANATADTSINTAPRQLFTLKHQRLSIGQTAPFSSNPTSTVLLCTYRATGLKYYKYTVGGVNILFINLLPLVFFAIFDGLVLLPYAERLEHHGKEIPALLEVVASPALIFLLSLLSVIPLSYFIGMAVASISAQSSIGMGAVINATFGSLIEIILYSLALADGKGRLVEGSIVGSLLAGVLLMPGLSMISGALRRKEMRFNAKSAGVTSVMLIMAIIGTLAPTLFYQTYGNFSLVCTGCPSSHIDNGTSPNLGFLNILAGGHHEPTNAPWVCDHCSYEHPDPGQDPFFQSTVKQLMYFCASILVFSYLIGLWFSLRTHASQIWQNPQQLMYPMDLPVHHGMSRPMSLYQRLASSQGHPDRVGSGHGQPQGGIRRQPSSKFAAGDWSVHTAQSSTHSQSLAPPSPGVHRRVSYAPPPPQVQQSHLQPHLQQQHTSAAYTPVLESVRSTAATLQAHGADLPQNISTDDFTRAVAVATVSALRHQQAHMAAALPKGAGGGGSVVGGAVTGGDGGGHGGHDAPEWSRATSASVLLACTALYALIAEILVDVVDVILEGSGIDEKFLGVTLFALVPNTTEFMNAMSFALNGNISLSMEIGSAYALQVCLLQVPAIVAFSAWYAPEKMGEVAYSFTLIFPRWDVIAIILAMFLMTYTYIEAKSNYHRGSILTLSYLVLLAGFYFAPHTSPEMEEGHDGLLQAHQEMVKVPMNWVKEMAFWVYQAWTV</sequence>
<name>A0A5C3QAD0_9AGAR</name>
<proteinExistence type="inferred from homology"/>
<evidence type="ECO:0000256" key="9">
    <source>
        <dbReference type="SAM" id="MobiDB-lite"/>
    </source>
</evidence>
<evidence type="ECO:0000256" key="5">
    <source>
        <dbReference type="ARBA" id="ARBA00022692"/>
    </source>
</evidence>
<dbReference type="EMBL" id="ML178837">
    <property type="protein sequence ID" value="TFK98721.1"/>
    <property type="molecule type" value="Genomic_DNA"/>
</dbReference>
<evidence type="ECO:0000256" key="7">
    <source>
        <dbReference type="ARBA" id="ARBA00023065"/>
    </source>
</evidence>
<dbReference type="Gene3D" id="1.20.1420.30">
    <property type="entry name" value="NCX, central ion-binding region"/>
    <property type="match status" value="2"/>
</dbReference>
<dbReference type="GO" id="GO:0005774">
    <property type="term" value="C:vacuolar membrane"/>
    <property type="evidence" value="ECO:0007669"/>
    <property type="project" value="UniProtKB-ARBA"/>
</dbReference>
<feature type="compositionally biased region" description="Polar residues" evidence="9">
    <location>
        <begin position="35"/>
        <end position="49"/>
    </location>
</feature>
<feature type="region of interest" description="Disordered" evidence="9">
    <location>
        <begin position="292"/>
        <end position="317"/>
    </location>
</feature>
<evidence type="ECO:0000259" key="11">
    <source>
        <dbReference type="Pfam" id="PF01699"/>
    </source>
</evidence>
<evidence type="ECO:0000256" key="2">
    <source>
        <dbReference type="ARBA" id="ARBA00008170"/>
    </source>
</evidence>
<comment type="similarity">
    <text evidence="2">Belongs to the Ca(2+):cation antiporter (CaCA) (TC 2.A.19) family.</text>
</comment>
<dbReference type="OrthoDB" id="16982at2759"/>
<feature type="region of interest" description="Disordered" evidence="9">
    <location>
        <begin position="834"/>
        <end position="906"/>
    </location>
</feature>
<dbReference type="STRING" id="1884261.A0A5C3QAD0"/>
<feature type="domain" description="Sodium/calcium exchanger membrane region" evidence="11">
    <location>
        <begin position="1011"/>
        <end position="1161"/>
    </location>
</feature>
<evidence type="ECO:0000313" key="14">
    <source>
        <dbReference type="Proteomes" id="UP000305067"/>
    </source>
</evidence>